<dbReference type="GO" id="GO:0090529">
    <property type="term" value="P:cell septum assembly"/>
    <property type="evidence" value="ECO:0007669"/>
    <property type="project" value="InterPro"/>
</dbReference>
<dbReference type="AlphaFoldDB" id="A0A9Q7APV6"/>
<dbReference type="RefSeq" id="WP_274374393.1">
    <property type="nucleotide sequence ID" value="NZ_CP072943.1"/>
</dbReference>
<reference evidence="2" key="1">
    <citation type="submission" date="2021-04" db="EMBL/GenBank/DDBJ databases">
        <title>A novel Synergistetes isolate from a pyrite-forming mixed culture.</title>
        <authorList>
            <person name="Bunk B."/>
            <person name="Sproer C."/>
            <person name="Spring S."/>
            <person name="Pester M."/>
        </authorList>
    </citation>
    <scope>NUCLEOTIDE SEQUENCE [LARGE SCALE GENOMIC DNA]</scope>
    <source>
        <strain evidence="2">J.5.4.2-T.3.5.2</strain>
    </source>
</reference>
<dbReference type="Proteomes" id="UP000671879">
    <property type="component" value="Chromosome"/>
</dbReference>
<proteinExistence type="predicted"/>
<evidence type="ECO:0000313" key="1">
    <source>
        <dbReference type="EMBL" id="QTX33118.1"/>
    </source>
</evidence>
<organism evidence="1 2">
    <name type="scientific">Aminithiophilus ramosus</name>
    <dbReference type="NCBI Taxonomy" id="3029084"/>
    <lineage>
        <taxon>Bacteria</taxon>
        <taxon>Thermotogati</taxon>
        <taxon>Synergistota</taxon>
        <taxon>Synergistia</taxon>
        <taxon>Synergistales</taxon>
        <taxon>Aminithiophilaceae</taxon>
        <taxon>Aminithiophilus</taxon>
    </lineage>
</organism>
<dbReference type="InterPro" id="IPR007561">
    <property type="entry name" value="Cell_div_SepF/SepF-rel"/>
</dbReference>
<gene>
    <name evidence="1" type="ORF">KAR29_04255</name>
</gene>
<keyword evidence="1" id="KW-0132">Cell division</keyword>
<sequence length="120" mass="13086">MKNLMALLGLAERPADDLEALASTEEIREREERLRRPLPVGGGILICRGKSCLGRRKELLEALRSGRAVVVDLRGVDREEGQALLDYLSGAVEASQGAVMRLAPALFLALAHRSLVEVLE</sequence>
<name>A0A9Q7APV6_9BACT</name>
<protein>
    <submittedName>
        <fullName evidence="1">Cell division protein SepF</fullName>
    </submittedName>
</protein>
<dbReference type="Pfam" id="PF04472">
    <property type="entry name" value="SepF"/>
    <property type="match status" value="1"/>
</dbReference>
<dbReference type="InterPro" id="IPR038594">
    <property type="entry name" value="SepF-like_sf"/>
</dbReference>
<evidence type="ECO:0000313" key="2">
    <source>
        <dbReference type="Proteomes" id="UP000671879"/>
    </source>
</evidence>
<keyword evidence="1" id="KW-0131">Cell cycle</keyword>
<dbReference type="KEGG" id="aram:KAR29_04255"/>
<keyword evidence="2" id="KW-1185">Reference proteome</keyword>
<accession>A0A9Q7APV6</accession>
<dbReference type="EMBL" id="CP072943">
    <property type="protein sequence ID" value="QTX33118.1"/>
    <property type="molecule type" value="Genomic_DNA"/>
</dbReference>
<dbReference type="Gene3D" id="3.30.110.150">
    <property type="entry name" value="SepF-like protein"/>
    <property type="match status" value="1"/>
</dbReference>